<dbReference type="STRING" id="69332.A0A388L871"/>
<evidence type="ECO:0000259" key="8">
    <source>
        <dbReference type="Pfam" id="PF08244"/>
    </source>
</evidence>
<accession>A0A388L871</accession>
<keyword evidence="6" id="KW-0472">Membrane</keyword>
<dbReference type="InterPro" id="IPR050551">
    <property type="entry name" value="Fructan_Metab_Enzymes"/>
</dbReference>
<feature type="compositionally biased region" description="Basic and acidic residues" evidence="5">
    <location>
        <begin position="39"/>
        <end position="48"/>
    </location>
</feature>
<dbReference type="Gramene" id="GBG78432">
    <property type="protein sequence ID" value="GBG78432"/>
    <property type="gene ID" value="CBR_g26461"/>
</dbReference>
<reference evidence="9 10" key="1">
    <citation type="journal article" date="2018" name="Cell">
        <title>The Chara Genome: Secondary Complexity and Implications for Plant Terrestrialization.</title>
        <authorList>
            <person name="Nishiyama T."/>
            <person name="Sakayama H."/>
            <person name="Vries J.D."/>
            <person name="Buschmann H."/>
            <person name="Saint-Marcoux D."/>
            <person name="Ullrich K.K."/>
            <person name="Haas F.B."/>
            <person name="Vanderstraeten L."/>
            <person name="Becker D."/>
            <person name="Lang D."/>
            <person name="Vosolsobe S."/>
            <person name="Rombauts S."/>
            <person name="Wilhelmsson P.K.I."/>
            <person name="Janitza P."/>
            <person name="Kern R."/>
            <person name="Heyl A."/>
            <person name="Rumpler F."/>
            <person name="Villalobos L.I.A.C."/>
            <person name="Clay J.M."/>
            <person name="Skokan R."/>
            <person name="Toyoda A."/>
            <person name="Suzuki Y."/>
            <person name="Kagoshima H."/>
            <person name="Schijlen E."/>
            <person name="Tajeshwar N."/>
            <person name="Catarino B."/>
            <person name="Hetherington A.J."/>
            <person name="Saltykova A."/>
            <person name="Bonnot C."/>
            <person name="Breuninger H."/>
            <person name="Symeonidi A."/>
            <person name="Radhakrishnan G.V."/>
            <person name="Van Nieuwerburgh F."/>
            <person name="Deforce D."/>
            <person name="Chang C."/>
            <person name="Karol K.G."/>
            <person name="Hedrich R."/>
            <person name="Ulvskov P."/>
            <person name="Glockner G."/>
            <person name="Delwiche C.F."/>
            <person name="Petrasek J."/>
            <person name="Van de Peer Y."/>
            <person name="Friml J."/>
            <person name="Beilby M."/>
            <person name="Dolan L."/>
            <person name="Kohara Y."/>
            <person name="Sugano S."/>
            <person name="Fujiyama A."/>
            <person name="Delaux P.-M."/>
            <person name="Quint M."/>
            <person name="TheiBen G."/>
            <person name="Hagemann M."/>
            <person name="Harholt J."/>
            <person name="Dunand C."/>
            <person name="Zachgo S."/>
            <person name="Langdale J."/>
            <person name="Maumus F."/>
            <person name="Straeten D.V.D."/>
            <person name="Gould S.B."/>
            <person name="Rensing S.A."/>
        </authorList>
    </citation>
    <scope>NUCLEOTIDE SEQUENCE [LARGE SCALE GENOMIC DNA]</scope>
    <source>
        <strain evidence="9 10">S276</strain>
    </source>
</reference>
<keyword evidence="10" id="KW-1185">Reference proteome</keyword>
<gene>
    <name evidence="9" type="ORF">CBR_g26461</name>
</gene>
<keyword evidence="6" id="KW-0812">Transmembrane</keyword>
<evidence type="ECO:0000256" key="1">
    <source>
        <dbReference type="ARBA" id="ARBA00009902"/>
    </source>
</evidence>
<evidence type="ECO:0000256" key="5">
    <source>
        <dbReference type="SAM" id="MobiDB-lite"/>
    </source>
</evidence>
<dbReference type="OMA" id="TTFFCQD"/>
<dbReference type="InterPro" id="IPR013148">
    <property type="entry name" value="Glyco_hydro_32_N"/>
</dbReference>
<feature type="region of interest" description="Disordered" evidence="5">
    <location>
        <begin position="39"/>
        <end position="58"/>
    </location>
</feature>
<comment type="similarity">
    <text evidence="1 4">Belongs to the glycosyl hydrolase 32 family.</text>
</comment>
<evidence type="ECO:0000313" key="10">
    <source>
        <dbReference type="Proteomes" id="UP000265515"/>
    </source>
</evidence>
<dbReference type="Gene3D" id="2.60.120.560">
    <property type="entry name" value="Exo-inulinase, domain 1"/>
    <property type="match status" value="1"/>
</dbReference>
<dbReference type="InterPro" id="IPR018053">
    <property type="entry name" value="Glyco_hydro_32_AS"/>
</dbReference>
<dbReference type="CDD" id="cd18624">
    <property type="entry name" value="GH32_Fruct1-like"/>
    <property type="match status" value="1"/>
</dbReference>
<dbReference type="PANTHER" id="PTHR31953">
    <property type="entry name" value="BETA-FRUCTOFURANOSIDASE, INSOLUBLE ISOENZYME CWINV1-RELATED"/>
    <property type="match status" value="1"/>
</dbReference>
<protein>
    <recommendedName>
        <fullName evidence="11">Beta-fructofuranosidase</fullName>
    </recommendedName>
</protein>
<dbReference type="GO" id="GO:0004553">
    <property type="term" value="F:hydrolase activity, hydrolyzing O-glycosyl compounds"/>
    <property type="evidence" value="ECO:0007669"/>
    <property type="project" value="InterPro"/>
</dbReference>
<comment type="caution">
    <text evidence="9">The sequence shown here is derived from an EMBL/GenBank/DDBJ whole genome shotgun (WGS) entry which is preliminary data.</text>
</comment>
<dbReference type="EMBL" id="BFEA01000295">
    <property type="protein sequence ID" value="GBG78432.1"/>
    <property type="molecule type" value="Genomic_DNA"/>
</dbReference>
<feature type="compositionally biased region" description="Polar residues" evidence="5">
    <location>
        <begin position="22"/>
        <end position="31"/>
    </location>
</feature>
<dbReference type="InterPro" id="IPR023296">
    <property type="entry name" value="Glyco_hydro_beta-prop_sf"/>
</dbReference>
<name>A0A388L871_CHABU</name>
<dbReference type="Proteomes" id="UP000265515">
    <property type="component" value="Unassembled WGS sequence"/>
</dbReference>
<feature type="region of interest" description="Disordered" evidence="5">
    <location>
        <begin position="1"/>
        <end position="32"/>
    </location>
</feature>
<keyword evidence="6" id="KW-1133">Transmembrane helix</keyword>
<organism evidence="9 10">
    <name type="scientific">Chara braunii</name>
    <name type="common">Braun's stonewort</name>
    <dbReference type="NCBI Taxonomy" id="69332"/>
    <lineage>
        <taxon>Eukaryota</taxon>
        <taxon>Viridiplantae</taxon>
        <taxon>Streptophyta</taxon>
        <taxon>Charophyceae</taxon>
        <taxon>Charales</taxon>
        <taxon>Characeae</taxon>
        <taxon>Chara</taxon>
    </lineage>
</organism>
<dbReference type="PROSITE" id="PS00609">
    <property type="entry name" value="GLYCOSYL_HYDROL_F32"/>
    <property type="match status" value="1"/>
</dbReference>
<dbReference type="OrthoDB" id="202537at2759"/>
<feature type="domain" description="Glycosyl hydrolase family 32 N-terminal" evidence="7">
    <location>
        <begin position="171"/>
        <end position="485"/>
    </location>
</feature>
<dbReference type="SUPFAM" id="SSF75005">
    <property type="entry name" value="Arabinanase/levansucrase/invertase"/>
    <property type="match status" value="1"/>
</dbReference>
<proteinExistence type="inferred from homology"/>
<dbReference type="SUPFAM" id="SSF49899">
    <property type="entry name" value="Concanavalin A-like lectins/glucanases"/>
    <property type="match status" value="1"/>
</dbReference>
<evidence type="ECO:0000256" key="2">
    <source>
        <dbReference type="ARBA" id="ARBA00022801"/>
    </source>
</evidence>
<dbReference type="AlphaFoldDB" id="A0A388L871"/>
<evidence type="ECO:0008006" key="11">
    <source>
        <dbReference type="Google" id="ProtNLM"/>
    </source>
</evidence>
<feature type="transmembrane region" description="Helical" evidence="6">
    <location>
        <begin position="77"/>
        <end position="98"/>
    </location>
</feature>
<dbReference type="Pfam" id="PF08244">
    <property type="entry name" value="Glyco_hydro_32C"/>
    <property type="match status" value="1"/>
</dbReference>
<evidence type="ECO:0000256" key="4">
    <source>
        <dbReference type="RuleBase" id="RU362110"/>
    </source>
</evidence>
<feature type="domain" description="Glycosyl hydrolase family 32 C-terminal" evidence="8">
    <location>
        <begin position="515"/>
        <end position="689"/>
    </location>
</feature>
<evidence type="ECO:0000256" key="3">
    <source>
        <dbReference type="ARBA" id="ARBA00023295"/>
    </source>
</evidence>
<evidence type="ECO:0000313" key="9">
    <source>
        <dbReference type="EMBL" id="GBG78432.1"/>
    </source>
</evidence>
<sequence>MNYVLQAPAGSSNNDRARLPVHSSSSSGYHTTQHDNIELQESGPDHDQQPLVAPEGVGGEERKGVGVLSRHLWGLPIAWVCLIGLVILAQVVLCAFAVRAWSWPAKAQPPTPGTPGQELVSENPALGGIQSCLTILQQSGGKFSAGKEMEGLHLTSKDAGVLTCHHYPGFHFRPRGKWMNDPNGPMFYKGMYHLFFQYNPYAPVWGNIQWGHAISPNLVDWLELQIALSPDQWYDRKGVFSGSATILDDGRPAILYTGVTGNDGEVQNLAEPADLLDPYLREWTKSAQNPIMNVPNEVNPKEFRDPSTAWKGGDGKWRVLIGGADASVSDGSALVFESADFQRWQGGKKLHTRAGTGMWECPELFPLPVRGTLSGDGQKHVLKVSLERYRLDCYVVGTYNLTDHSWAPDDLSVDISLAALRYDYGEFYASKSFFDSNHNRTLLWGWVGELSTEAVNEIKGWASIQALPRVLRLDENFNTRLIQMPLPEVEARRGVSYDLVNLTLQPGALLPVEGIAGSELDIEVEFGRPGVNASFGSNLMGNVSGNPEHCCQGRQRGTGTGLFGLLVLADRGLSEQTSVYFEELSYDNGRMGRKQELPICLCTDLSRSSRYLGVRKPVYNTTVPVLSTENALTLRILVDRSVVEVFAQGGRSVITSRAYPQLAVGQDARVFLFNNGSTPVVVNRFQAWQMQSANIS</sequence>
<dbReference type="SMART" id="SM00640">
    <property type="entry name" value="Glyco_32"/>
    <property type="match status" value="1"/>
</dbReference>
<keyword evidence="3 4" id="KW-0326">Glycosidase</keyword>
<evidence type="ECO:0000256" key="6">
    <source>
        <dbReference type="SAM" id="Phobius"/>
    </source>
</evidence>
<dbReference type="InterPro" id="IPR013189">
    <property type="entry name" value="Glyco_hydro_32_C"/>
</dbReference>
<dbReference type="GO" id="GO:0005975">
    <property type="term" value="P:carbohydrate metabolic process"/>
    <property type="evidence" value="ECO:0007669"/>
    <property type="project" value="InterPro"/>
</dbReference>
<dbReference type="Pfam" id="PF00251">
    <property type="entry name" value="Glyco_hydro_32N"/>
    <property type="match status" value="1"/>
</dbReference>
<dbReference type="Gene3D" id="2.115.10.20">
    <property type="entry name" value="Glycosyl hydrolase domain, family 43"/>
    <property type="match status" value="1"/>
</dbReference>
<keyword evidence="2 4" id="KW-0378">Hydrolase</keyword>
<evidence type="ECO:0000259" key="7">
    <source>
        <dbReference type="Pfam" id="PF00251"/>
    </source>
</evidence>
<dbReference type="InterPro" id="IPR013320">
    <property type="entry name" value="ConA-like_dom_sf"/>
</dbReference>
<dbReference type="InterPro" id="IPR001362">
    <property type="entry name" value="Glyco_hydro_32"/>
</dbReference>